<keyword evidence="12" id="KW-1185">Reference proteome</keyword>
<dbReference type="OMA" id="PLNACGE"/>
<dbReference type="InterPro" id="IPR002314">
    <property type="entry name" value="aa-tRNA-synt_IIb"/>
</dbReference>
<keyword evidence="3" id="KW-0436">Ligase</keyword>
<dbReference type="Proteomes" id="UP000005408">
    <property type="component" value="Unassembled WGS sequence"/>
</dbReference>
<feature type="binding site" evidence="9">
    <location>
        <begin position="266"/>
        <end position="268"/>
    </location>
    <ligand>
        <name>ATP</name>
        <dbReference type="ChEBI" id="CHEBI:30616"/>
    </ligand>
</feature>
<dbReference type="OrthoDB" id="10264585at2759"/>
<sequence>MRAFQIWRQISKSDFTFCKSKVITRFLSSHPVPEAWTRPFDPPSPEFDWLYLCDDKNRAAIEENIVNRKGVGDINQVISLWKTFQKEKDVAKKESLLQQLNEAASKIPNRTSPTSPIGSEEQAECKGLFGTKREFTFKPQSVMEIGKRLNLLRTSDVGHTTGPRTYYFLSDFAKLEQALIKYTLDNILPQGFTLVSVPDILSASVVEACGFRTTGDRNQVYKLESNRHDNPLCLAGTAEISLAGLFMNESLTTLPKKVCAVSRCYRAEVSRLEEEQGIYRVHQFTKVEMFGVTKNQGGDDLLLEFLEIEKQLFQNLGLHFRVLEMPTQELGAPAYRKFDIETWMPAKELWGEISSASNCTDYQIRRLNIKYRETNKDDGVHAETVNGTACAVPRLIMAIVENNQQEDGSVVIPEVLRPYMSGQTHLQRSPLRGKLTFSKGKHPR</sequence>
<dbReference type="PROSITE" id="PS50862">
    <property type="entry name" value="AA_TRNA_LIGASE_II"/>
    <property type="match status" value="1"/>
</dbReference>
<evidence type="ECO:0000256" key="8">
    <source>
        <dbReference type="PIRSR" id="PIRSR001529-1"/>
    </source>
</evidence>
<dbReference type="FunFam" id="3.30.930.10:FF:000078">
    <property type="entry name" value="Seryl-tRNA synthetase"/>
    <property type="match status" value="1"/>
</dbReference>
<evidence type="ECO:0000313" key="11">
    <source>
        <dbReference type="EnsemblMetazoa" id="G11788.1:cds"/>
    </source>
</evidence>
<evidence type="ECO:0000256" key="3">
    <source>
        <dbReference type="ARBA" id="ARBA00022598"/>
    </source>
</evidence>
<comment type="similarity">
    <text evidence="1">Belongs to the class-II aminoacyl-tRNA synthetase family. Type-1 seryl-tRNA synthetase subfamily.</text>
</comment>
<feature type="binding site" evidence="9">
    <location>
        <begin position="281"/>
        <end position="284"/>
    </location>
    <ligand>
        <name>ATP</name>
        <dbReference type="ChEBI" id="CHEBI:30616"/>
    </ligand>
</feature>
<dbReference type="EnsemblMetazoa" id="G11788.1">
    <property type="protein sequence ID" value="G11788.1:cds"/>
    <property type="gene ID" value="G11788"/>
</dbReference>
<organism evidence="11 12">
    <name type="scientific">Magallana gigas</name>
    <name type="common">Pacific oyster</name>
    <name type="synonym">Crassostrea gigas</name>
    <dbReference type="NCBI Taxonomy" id="29159"/>
    <lineage>
        <taxon>Eukaryota</taxon>
        <taxon>Metazoa</taxon>
        <taxon>Spiralia</taxon>
        <taxon>Lophotrochozoa</taxon>
        <taxon>Mollusca</taxon>
        <taxon>Bivalvia</taxon>
        <taxon>Autobranchia</taxon>
        <taxon>Pteriomorphia</taxon>
        <taxon>Ostreida</taxon>
        <taxon>Ostreoidea</taxon>
        <taxon>Ostreidae</taxon>
        <taxon>Magallana</taxon>
    </lineage>
</organism>
<dbReference type="InterPro" id="IPR045864">
    <property type="entry name" value="aa-tRNA-synth_II/BPL/LPL"/>
</dbReference>
<feature type="binding site" evidence="8">
    <location>
        <position position="386"/>
    </location>
    <ligand>
        <name>L-serine</name>
        <dbReference type="ChEBI" id="CHEBI:33384"/>
    </ligand>
</feature>
<reference evidence="11" key="1">
    <citation type="submission" date="2022-08" db="UniProtKB">
        <authorList>
            <consortium name="EnsemblMetazoa"/>
        </authorList>
    </citation>
    <scope>IDENTIFICATION</scope>
    <source>
        <strain evidence="11">05x7-T-G4-1.051#20</strain>
    </source>
</reference>
<evidence type="ECO:0000313" key="12">
    <source>
        <dbReference type="Proteomes" id="UP000005408"/>
    </source>
</evidence>
<keyword evidence="5 9" id="KW-0067">ATP-binding</keyword>
<proteinExistence type="inferred from homology"/>
<feature type="binding site" evidence="8">
    <location>
        <position position="288"/>
    </location>
    <ligand>
        <name>L-serine</name>
        <dbReference type="ChEBI" id="CHEBI:33384"/>
    </ligand>
</feature>
<evidence type="ECO:0000256" key="2">
    <source>
        <dbReference type="ARBA" id="ARBA00012840"/>
    </source>
</evidence>
<accession>A0A8W8HZC1</accession>
<dbReference type="GO" id="GO:0006434">
    <property type="term" value="P:seryl-tRNA aminoacylation"/>
    <property type="evidence" value="ECO:0007669"/>
    <property type="project" value="InterPro"/>
</dbReference>
<feature type="binding site" evidence="8">
    <location>
        <position position="237"/>
    </location>
    <ligand>
        <name>L-serine</name>
        <dbReference type="ChEBI" id="CHEBI:33384"/>
    </ligand>
</feature>
<dbReference type="PIRSF" id="PIRSF001529">
    <property type="entry name" value="Ser-tRNA-synth_IIa"/>
    <property type="match status" value="1"/>
</dbReference>
<dbReference type="AlphaFoldDB" id="A0A8W8HZC1"/>
<evidence type="ECO:0000256" key="6">
    <source>
        <dbReference type="ARBA" id="ARBA00023146"/>
    </source>
</evidence>
<dbReference type="Gene3D" id="3.30.930.10">
    <property type="entry name" value="Bira Bifunctional Protein, Domain 2"/>
    <property type="match status" value="1"/>
</dbReference>
<dbReference type="GO" id="GO:0004828">
    <property type="term" value="F:serine-tRNA ligase activity"/>
    <property type="evidence" value="ECO:0007669"/>
    <property type="project" value="UniProtKB-EC"/>
</dbReference>
<evidence type="ECO:0000256" key="9">
    <source>
        <dbReference type="PIRSR" id="PIRSR001529-2"/>
    </source>
</evidence>
<evidence type="ECO:0000256" key="7">
    <source>
        <dbReference type="ARBA" id="ARBA00031113"/>
    </source>
</evidence>
<dbReference type="InterPro" id="IPR006195">
    <property type="entry name" value="aa-tRNA-synth_II"/>
</dbReference>
<dbReference type="PRINTS" id="PR00981">
    <property type="entry name" value="TRNASYNTHSER"/>
</dbReference>
<dbReference type="NCBIfam" id="TIGR00414">
    <property type="entry name" value="serS"/>
    <property type="match status" value="1"/>
</dbReference>
<dbReference type="Pfam" id="PF00587">
    <property type="entry name" value="tRNA-synt_2b"/>
    <property type="match status" value="1"/>
</dbReference>
<dbReference type="InterPro" id="IPR002317">
    <property type="entry name" value="Ser-tRNA-ligase_type_1"/>
</dbReference>
<dbReference type="GO" id="GO:0005524">
    <property type="term" value="F:ATP binding"/>
    <property type="evidence" value="ECO:0007669"/>
    <property type="project" value="UniProtKB-KW"/>
</dbReference>
<feature type="binding site" evidence="8">
    <location>
        <position position="266"/>
    </location>
    <ligand>
        <name>L-serine</name>
        <dbReference type="ChEBI" id="CHEBI:33384"/>
    </ligand>
</feature>
<feature type="binding site" evidence="9">
    <location>
        <begin position="352"/>
        <end position="355"/>
    </location>
    <ligand>
        <name>ATP</name>
        <dbReference type="ChEBI" id="CHEBI:30616"/>
    </ligand>
</feature>
<dbReference type="SUPFAM" id="SSF55681">
    <property type="entry name" value="Class II aaRS and biotin synthetases"/>
    <property type="match status" value="1"/>
</dbReference>
<keyword evidence="6" id="KW-0030">Aminoacyl-tRNA synthetase</keyword>
<dbReference type="PANTHER" id="PTHR11778">
    <property type="entry name" value="SERYL-TRNA SYNTHETASE"/>
    <property type="match status" value="1"/>
</dbReference>
<evidence type="ECO:0000256" key="5">
    <source>
        <dbReference type="ARBA" id="ARBA00022840"/>
    </source>
</evidence>
<evidence type="ECO:0000256" key="4">
    <source>
        <dbReference type="ARBA" id="ARBA00022741"/>
    </source>
</evidence>
<evidence type="ECO:0000259" key="10">
    <source>
        <dbReference type="PROSITE" id="PS50862"/>
    </source>
</evidence>
<evidence type="ECO:0000256" key="1">
    <source>
        <dbReference type="ARBA" id="ARBA00010728"/>
    </source>
</evidence>
<dbReference type="EC" id="6.1.1.11" evidence="2"/>
<keyword evidence="4" id="KW-0547">Nucleotide-binding</keyword>
<name>A0A8W8HZC1_MAGGI</name>
<feature type="site" description="Important for serine binding" evidence="8">
    <location>
        <position position="388"/>
    </location>
</feature>
<protein>
    <recommendedName>
        <fullName evidence="2">serine--tRNA ligase</fullName>
        <ecNumber evidence="2">6.1.1.11</ecNumber>
    </recommendedName>
    <alternativeName>
        <fullName evidence="7">Seryl-tRNA synthetase</fullName>
    </alternativeName>
</protein>
<feature type="domain" description="Aminoacyl-transfer RNA synthetases class-II family profile" evidence="10">
    <location>
        <begin position="174"/>
        <end position="413"/>
    </location>
</feature>